<dbReference type="EMBL" id="JH795856">
    <property type="protein sequence ID" value="EJU05539.1"/>
    <property type="molecule type" value="Genomic_DNA"/>
</dbReference>
<dbReference type="AlphaFoldDB" id="M5G9Q3"/>
<dbReference type="InterPro" id="IPR053245">
    <property type="entry name" value="MitoProcess-Associated"/>
</dbReference>
<evidence type="ECO:0000313" key="5">
    <source>
        <dbReference type="Proteomes" id="UP000030653"/>
    </source>
</evidence>
<accession>M5G9Q3</accession>
<organism evidence="4 5">
    <name type="scientific">Dacryopinax primogenitus (strain DJM 731)</name>
    <name type="common">Brown rot fungus</name>
    <dbReference type="NCBI Taxonomy" id="1858805"/>
    <lineage>
        <taxon>Eukaryota</taxon>
        <taxon>Fungi</taxon>
        <taxon>Dikarya</taxon>
        <taxon>Basidiomycota</taxon>
        <taxon>Agaricomycotina</taxon>
        <taxon>Dacrymycetes</taxon>
        <taxon>Dacrymycetales</taxon>
        <taxon>Dacrymycetaceae</taxon>
        <taxon>Dacryopinax</taxon>
    </lineage>
</organism>
<keyword evidence="3" id="KW-0812">Transmembrane</keyword>
<protein>
    <submittedName>
        <fullName evidence="4">RCC1/BLIP-II</fullName>
    </submittedName>
</protein>
<dbReference type="GO" id="GO:0005743">
    <property type="term" value="C:mitochondrial inner membrane"/>
    <property type="evidence" value="ECO:0007669"/>
    <property type="project" value="TreeGrafter"/>
</dbReference>
<dbReference type="OrthoDB" id="10256179at2759"/>
<dbReference type="PANTHER" id="PTHR47563">
    <property type="entry name" value="PROTEIN FMP25, MITOCHONDRIAL"/>
    <property type="match status" value="1"/>
</dbReference>
<proteinExistence type="predicted"/>
<dbReference type="PROSITE" id="PS50012">
    <property type="entry name" value="RCC1_3"/>
    <property type="match status" value="1"/>
</dbReference>
<dbReference type="Gene3D" id="2.130.10.30">
    <property type="entry name" value="Regulator of chromosome condensation 1/beta-lactamase-inhibitor protein II"/>
    <property type="match status" value="1"/>
</dbReference>
<evidence type="ECO:0000256" key="3">
    <source>
        <dbReference type="SAM" id="Phobius"/>
    </source>
</evidence>
<keyword evidence="3" id="KW-0472">Membrane</keyword>
<keyword evidence="5" id="KW-1185">Reference proteome</keyword>
<sequence length="566" mass="61176">MSSQARLLATGIRRTLKQPRQVQLALAAAVGVTAITVFGAGLVYNDAAPPKKTTGAVAVQPIQDSTDSLTAWSWGSNDYRVASSSASTTKAIRNPQPLPHLSGIALRDLALHEKHGACVDAAGNVYQWGDEFFENKSKEARKPKLTLTGKDIKSLTITESKVYALSSSGRVFVLSAKESRHGNIKEESSPWWTTSWLWHTQPTLDHVELKPEFPLRGREKFTSISAGRDHLLALTSAGRAFTHAVNAKANDYGQLGISRISARISSNPPQDKPIDLIPKASKDPSEQSTPFARPTAPPLPVAGDDTDIHWSTKLYEVPSLKEVKGKQLIAGGRSSYLLTAEEGRVLSWGANEYGQLGLGATMTLTSVPIPTEVVLSRPYPRGAAVRCTHISTGGDVVYFTMERTIPGENTAGVDVLAAGMGQWGLLGNGQYTQSQGSPVKVRAVSGIMEYNDKTKALEALQPRAISVSPTGHAMLTLDTISDTNAGYDVLTWGQNRSFELGNGKQSAVPMPSYVQPFRTEPGSRFMVKETRKVIKDMEGKVRGRNVPVQETVVAGWGCTAVYWKIV</sequence>
<name>M5G9Q3_DACPD</name>
<evidence type="ECO:0000256" key="2">
    <source>
        <dbReference type="SAM" id="MobiDB-lite"/>
    </source>
</evidence>
<dbReference type="InterPro" id="IPR009091">
    <property type="entry name" value="RCC1/BLIP-II"/>
</dbReference>
<feature type="transmembrane region" description="Helical" evidence="3">
    <location>
        <begin position="21"/>
        <end position="44"/>
    </location>
</feature>
<dbReference type="STRING" id="1858805.M5G9Q3"/>
<dbReference type="SUPFAM" id="SSF50985">
    <property type="entry name" value="RCC1/BLIP-II"/>
    <property type="match status" value="1"/>
</dbReference>
<dbReference type="HOGENOM" id="CLU_021989_0_0_1"/>
<dbReference type="GO" id="GO:0034551">
    <property type="term" value="P:mitochondrial respiratory chain complex III assembly"/>
    <property type="evidence" value="ECO:0007669"/>
    <property type="project" value="TreeGrafter"/>
</dbReference>
<dbReference type="InterPro" id="IPR000408">
    <property type="entry name" value="Reg_chr_condens"/>
</dbReference>
<gene>
    <name evidence="4" type="ORF">DACRYDRAFT_19986</name>
</gene>
<keyword evidence="3" id="KW-1133">Transmembrane helix</keyword>
<dbReference type="GeneID" id="63686812"/>
<dbReference type="PANTHER" id="PTHR47563:SF1">
    <property type="entry name" value="PROTEIN FMP25, MITOCHONDRIAL"/>
    <property type="match status" value="1"/>
</dbReference>
<dbReference type="OMA" id="YDQPHEI"/>
<dbReference type="Pfam" id="PF00415">
    <property type="entry name" value="RCC1"/>
    <property type="match status" value="1"/>
</dbReference>
<reference evidence="4 5" key="1">
    <citation type="journal article" date="2012" name="Science">
        <title>The Paleozoic origin of enzymatic lignin decomposition reconstructed from 31 fungal genomes.</title>
        <authorList>
            <person name="Floudas D."/>
            <person name="Binder M."/>
            <person name="Riley R."/>
            <person name="Barry K."/>
            <person name="Blanchette R.A."/>
            <person name="Henrissat B."/>
            <person name="Martinez A.T."/>
            <person name="Otillar R."/>
            <person name="Spatafora J.W."/>
            <person name="Yadav J.S."/>
            <person name="Aerts A."/>
            <person name="Benoit I."/>
            <person name="Boyd A."/>
            <person name="Carlson A."/>
            <person name="Copeland A."/>
            <person name="Coutinho P.M."/>
            <person name="de Vries R.P."/>
            <person name="Ferreira P."/>
            <person name="Findley K."/>
            <person name="Foster B."/>
            <person name="Gaskell J."/>
            <person name="Glotzer D."/>
            <person name="Gorecki P."/>
            <person name="Heitman J."/>
            <person name="Hesse C."/>
            <person name="Hori C."/>
            <person name="Igarashi K."/>
            <person name="Jurgens J.A."/>
            <person name="Kallen N."/>
            <person name="Kersten P."/>
            <person name="Kohler A."/>
            <person name="Kuees U."/>
            <person name="Kumar T.K.A."/>
            <person name="Kuo A."/>
            <person name="LaButti K."/>
            <person name="Larrondo L.F."/>
            <person name="Lindquist E."/>
            <person name="Ling A."/>
            <person name="Lombard V."/>
            <person name="Lucas S."/>
            <person name="Lundell T."/>
            <person name="Martin R."/>
            <person name="McLaughlin D.J."/>
            <person name="Morgenstern I."/>
            <person name="Morin E."/>
            <person name="Murat C."/>
            <person name="Nagy L.G."/>
            <person name="Nolan M."/>
            <person name="Ohm R.A."/>
            <person name="Patyshakuliyeva A."/>
            <person name="Rokas A."/>
            <person name="Ruiz-Duenas F.J."/>
            <person name="Sabat G."/>
            <person name="Salamov A."/>
            <person name="Samejima M."/>
            <person name="Schmutz J."/>
            <person name="Slot J.C."/>
            <person name="St John F."/>
            <person name="Stenlid J."/>
            <person name="Sun H."/>
            <person name="Sun S."/>
            <person name="Syed K."/>
            <person name="Tsang A."/>
            <person name="Wiebenga A."/>
            <person name="Young D."/>
            <person name="Pisabarro A."/>
            <person name="Eastwood D.C."/>
            <person name="Martin F."/>
            <person name="Cullen D."/>
            <person name="Grigoriev I.V."/>
            <person name="Hibbett D.S."/>
        </authorList>
    </citation>
    <scope>NUCLEOTIDE SEQUENCE [LARGE SCALE GENOMIC DNA]</scope>
    <source>
        <strain evidence="4 5">DJM-731 SS1</strain>
    </source>
</reference>
<evidence type="ECO:0000313" key="4">
    <source>
        <dbReference type="EMBL" id="EJU05539.1"/>
    </source>
</evidence>
<feature type="region of interest" description="Disordered" evidence="2">
    <location>
        <begin position="263"/>
        <end position="302"/>
    </location>
</feature>
<dbReference type="RefSeq" id="XP_040632433.1">
    <property type="nucleotide sequence ID" value="XM_040771750.1"/>
</dbReference>
<feature type="repeat" description="RCC1" evidence="1">
    <location>
        <begin position="343"/>
        <end position="403"/>
    </location>
</feature>
<dbReference type="Proteomes" id="UP000030653">
    <property type="component" value="Unassembled WGS sequence"/>
</dbReference>
<evidence type="ECO:0000256" key="1">
    <source>
        <dbReference type="PROSITE-ProRule" id="PRU00235"/>
    </source>
</evidence>